<organism evidence="4 5">
    <name type="scientific">Motilibacter deserti</name>
    <dbReference type="NCBI Taxonomy" id="2714956"/>
    <lineage>
        <taxon>Bacteria</taxon>
        <taxon>Bacillati</taxon>
        <taxon>Actinomycetota</taxon>
        <taxon>Actinomycetes</taxon>
        <taxon>Motilibacterales</taxon>
        <taxon>Motilibacteraceae</taxon>
        <taxon>Motilibacter</taxon>
    </lineage>
</organism>
<evidence type="ECO:0000313" key="5">
    <source>
        <dbReference type="Proteomes" id="UP000800981"/>
    </source>
</evidence>
<reference evidence="4 5" key="1">
    <citation type="submission" date="2020-03" db="EMBL/GenBank/DDBJ databases">
        <title>Two novel Motilibacter sp.</title>
        <authorList>
            <person name="Liu S."/>
        </authorList>
    </citation>
    <scope>NUCLEOTIDE SEQUENCE [LARGE SCALE GENOMIC DNA]</scope>
    <source>
        <strain evidence="4 5">E257</strain>
    </source>
</reference>
<dbReference type="Gene3D" id="3.40.630.30">
    <property type="match status" value="1"/>
</dbReference>
<dbReference type="Proteomes" id="UP000800981">
    <property type="component" value="Unassembled WGS sequence"/>
</dbReference>
<dbReference type="RefSeq" id="WP_166278533.1">
    <property type="nucleotide sequence ID" value="NZ_JAANNP010000001.1"/>
</dbReference>
<proteinExistence type="predicted"/>
<evidence type="ECO:0000313" key="4">
    <source>
        <dbReference type="EMBL" id="NHC13083.1"/>
    </source>
</evidence>
<accession>A0ABX0GUX2</accession>
<evidence type="ECO:0000256" key="1">
    <source>
        <dbReference type="ARBA" id="ARBA00022679"/>
    </source>
</evidence>
<evidence type="ECO:0000259" key="3">
    <source>
        <dbReference type="PROSITE" id="PS51186"/>
    </source>
</evidence>
<keyword evidence="2" id="KW-0012">Acyltransferase</keyword>
<dbReference type="EMBL" id="JAANNP010000001">
    <property type="protein sequence ID" value="NHC13083.1"/>
    <property type="molecule type" value="Genomic_DNA"/>
</dbReference>
<dbReference type="SUPFAM" id="SSF55729">
    <property type="entry name" value="Acyl-CoA N-acyltransferases (Nat)"/>
    <property type="match status" value="1"/>
</dbReference>
<dbReference type="PANTHER" id="PTHR43877">
    <property type="entry name" value="AMINOALKYLPHOSPHONATE N-ACETYLTRANSFERASE-RELATED-RELATED"/>
    <property type="match status" value="1"/>
</dbReference>
<dbReference type="PROSITE" id="PS51186">
    <property type="entry name" value="GNAT"/>
    <property type="match status" value="1"/>
</dbReference>
<dbReference type="InterPro" id="IPR000182">
    <property type="entry name" value="GNAT_dom"/>
</dbReference>
<comment type="caution">
    <text evidence="4">The sequence shown here is derived from an EMBL/GenBank/DDBJ whole genome shotgun (WGS) entry which is preliminary data.</text>
</comment>
<evidence type="ECO:0000256" key="2">
    <source>
        <dbReference type="ARBA" id="ARBA00023315"/>
    </source>
</evidence>
<feature type="domain" description="N-acetyltransferase" evidence="3">
    <location>
        <begin position="7"/>
        <end position="164"/>
    </location>
</feature>
<gene>
    <name evidence="4" type="ORF">G9H71_04735</name>
</gene>
<dbReference type="InterPro" id="IPR016181">
    <property type="entry name" value="Acyl_CoA_acyltransferase"/>
</dbReference>
<sequence>MSAGLDIEVRRAVPDEWQAVRAARLRALADAPEAFGASLADEERLDEPGWRRRVTETPWVLARAAGVPVGVVAAVPEDLHPGQQRLIAMWVDPGHRGGPVAGLLVEVLCDWARTASATGVSLWVTQDNARARGLYERLGFVATGEREPMVGAPDVTVERMQRPL</sequence>
<keyword evidence="5" id="KW-1185">Reference proteome</keyword>
<protein>
    <submittedName>
        <fullName evidence="4">GNAT family N-acetyltransferase</fullName>
    </submittedName>
</protein>
<keyword evidence="1" id="KW-0808">Transferase</keyword>
<name>A0ABX0GUX2_9ACTN</name>
<dbReference type="InterPro" id="IPR050832">
    <property type="entry name" value="Bact_Acetyltransf"/>
</dbReference>
<dbReference type="Pfam" id="PF00583">
    <property type="entry name" value="Acetyltransf_1"/>
    <property type="match status" value="1"/>
</dbReference>
<dbReference type="PANTHER" id="PTHR43877:SF1">
    <property type="entry name" value="ACETYLTRANSFERASE"/>
    <property type="match status" value="1"/>
</dbReference>